<evidence type="ECO:0000259" key="2">
    <source>
        <dbReference type="Pfam" id="PF01642"/>
    </source>
</evidence>
<name>A0A4Y6PQQ8_PERCE</name>
<dbReference type="Proteomes" id="UP000315995">
    <property type="component" value="Chromosome"/>
</dbReference>
<dbReference type="NCBIfam" id="TIGR00641">
    <property type="entry name" value="acid_CoA_mut_N"/>
    <property type="match status" value="1"/>
</dbReference>
<accession>A0A4Y6PQQ8</accession>
<dbReference type="EMBL" id="CP041186">
    <property type="protein sequence ID" value="QDG50664.1"/>
    <property type="molecule type" value="Genomic_DNA"/>
</dbReference>
<proteinExistence type="predicted"/>
<dbReference type="Pfam" id="PF01642">
    <property type="entry name" value="MM_CoA_mutase"/>
    <property type="match status" value="1"/>
</dbReference>
<keyword evidence="4" id="KW-1185">Reference proteome</keyword>
<dbReference type="OrthoDB" id="9762378at2"/>
<reference evidence="3 4" key="1">
    <citation type="submission" date="2019-06" db="EMBL/GenBank/DDBJ databases">
        <title>Persicimonas caeni gen. nov., sp. nov., a predatory bacterium isolated from solar saltern.</title>
        <authorList>
            <person name="Wang S."/>
        </authorList>
    </citation>
    <scope>NUCLEOTIDE SEQUENCE [LARGE SCALE GENOMIC DNA]</scope>
    <source>
        <strain evidence="3 4">YN101</strain>
    </source>
</reference>
<evidence type="ECO:0000256" key="1">
    <source>
        <dbReference type="ARBA" id="ARBA00023235"/>
    </source>
</evidence>
<dbReference type="InterPro" id="IPR006098">
    <property type="entry name" value="MMCoA_mutase_a_cat"/>
</dbReference>
<evidence type="ECO:0000313" key="4">
    <source>
        <dbReference type="Proteomes" id="UP000315995"/>
    </source>
</evidence>
<organism evidence="3 4">
    <name type="scientific">Persicimonas caeni</name>
    <dbReference type="NCBI Taxonomy" id="2292766"/>
    <lineage>
        <taxon>Bacteria</taxon>
        <taxon>Deltaproteobacteria</taxon>
        <taxon>Bradymonadales</taxon>
        <taxon>Bradymonadaceae</taxon>
        <taxon>Persicimonas</taxon>
    </lineage>
</organism>
<sequence length="565" mass="62922">MTDENPKQQQALLEEIEQAKAEWEQKTLQPILDKYGVRRDEFNLSDGAPVDLLYGPQDTAELDYLDDLGFPGQYPFTRGIQPTMYRGRLWTMRQYAGFGTAAESNQRYKYLLDQGTTGLSVAFDLPTQMGFDSDSPRAQGEVGKVGVAIDSIADMETLFDEIPLDKVSTSMTINSTAAILLSLYIAVGEQQGVDASKLRGTIQNDLLKEYIARGTYIYPPRASMRIITDIFGFCKDEVPRWNTISISGYHIREAGSTAAQEVGFTLANGIAYVESALESGLDIDNFAGRLSFFFNVHNNFLEEVAKFRAARRLWARIVKERFGAKKERSMRLRFHSQTAGSTLTAQQPKVNVVRVALQALASVLGGTQSLHTNSWDEALSLPNEDAVRLALRTQQVIAHESGVADFIDPLAGSYAVESLTDRIEEEARAYIERIDDLGGAVAGIEKGFQQSEIQEAAYQAQLRQERGEDIIVGVNEFQTGHQPPEDLLRVDEKVERSQVERLREFKASRAQDDVDKARAALKKAAEGSDNLMPHILNAVKKKVTLGEISDTLREVFGEYVERVVL</sequence>
<dbReference type="CDD" id="cd03680">
    <property type="entry name" value="MM_CoA_mutase_ICM_like"/>
    <property type="match status" value="1"/>
</dbReference>
<dbReference type="Gene3D" id="3.20.20.240">
    <property type="entry name" value="Methylmalonyl-CoA mutase"/>
    <property type="match status" value="1"/>
</dbReference>
<dbReference type="SUPFAM" id="SSF51703">
    <property type="entry name" value="Cobalamin (vitamin B12)-dependent enzymes"/>
    <property type="match status" value="1"/>
</dbReference>
<dbReference type="RefSeq" id="WP_141197156.1">
    <property type="nucleotide sequence ID" value="NZ_CP041186.1"/>
</dbReference>
<feature type="domain" description="Methylmalonyl-CoA mutase alpha/beta chain catalytic" evidence="2">
    <location>
        <begin position="46"/>
        <end position="558"/>
    </location>
</feature>
<keyword evidence="1" id="KW-0413">Isomerase</keyword>
<protein>
    <submittedName>
        <fullName evidence="3">Methylmalonyl-CoA mutase</fullName>
    </submittedName>
</protein>
<gene>
    <name evidence="3" type="ORF">FIV42_07940</name>
</gene>
<accession>A0A5B8Y1R9</accession>
<evidence type="ECO:0000313" key="3">
    <source>
        <dbReference type="EMBL" id="QDG50664.1"/>
    </source>
</evidence>
<dbReference type="AlphaFoldDB" id="A0A4Y6PQQ8"/>
<dbReference type="InterPro" id="IPR016176">
    <property type="entry name" value="Cbl-dep_enz_cat"/>
</dbReference>
<dbReference type="GO" id="GO:0031419">
    <property type="term" value="F:cobalamin binding"/>
    <property type="evidence" value="ECO:0007669"/>
    <property type="project" value="InterPro"/>
</dbReference>
<dbReference type="PANTHER" id="PTHR48101">
    <property type="entry name" value="METHYLMALONYL-COA MUTASE, MITOCHONDRIAL-RELATED"/>
    <property type="match status" value="1"/>
</dbReference>
<dbReference type="GO" id="GO:0004494">
    <property type="term" value="F:methylmalonyl-CoA mutase activity"/>
    <property type="evidence" value="ECO:0007669"/>
    <property type="project" value="InterPro"/>
</dbReference>
<dbReference type="InterPro" id="IPR006099">
    <property type="entry name" value="MeMalonylCoA_mutase_a/b_cat"/>
</dbReference>
<dbReference type="PANTHER" id="PTHR48101:SF1">
    <property type="entry name" value="METHYLMALONYL-COA MUTASE, LARGE SUBUNIT"/>
    <property type="match status" value="1"/>
</dbReference>